<proteinExistence type="predicted"/>
<keyword evidence="2" id="KW-1185">Reference proteome</keyword>
<dbReference type="RefSeq" id="WP_069945694.1">
    <property type="nucleotide sequence ID" value="NZ_CP147981.1"/>
</dbReference>
<name>A0AB36FRD5_ALTMA</name>
<accession>A0AB36FRD5</accession>
<organism evidence="1 2">
    <name type="scientific">Alteromonas macleodii</name>
    <name type="common">Pseudoalteromonas macleodii</name>
    <dbReference type="NCBI Taxonomy" id="28108"/>
    <lineage>
        <taxon>Bacteria</taxon>
        <taxon>Pseudomonadati</taxon>
        <taxon>Pseudomonadota</taxon>
        <taxon>Gammaproteobacteria</taxon>
        <taxon>Alteromonadales</taxon>
        <taxon>Alteromonadaceae</taxon>
        <taxon>Alteromonas/Salinimonas group</taxon>
        <taxon>Alteromonas</taxon>
    </lineage>
</organism>
<dbReference type="EMBL" id="MIPY01000060">
    <property type="protein sequence ID" value="OES24662.1"/>
    <property type="molecule type" value="Genomic_DNA"/>
</dbReference>
<protein>
    <submittedName>
        <fullName evidence="1">Uncharacterized protein</fullName>
    </submittedName>
</protein>
<reference evidence="1 2" key="1">
    <citation type="submission" date="2016-09" db="EMBL/GenBank/DDBJ databases">
        <title>Draft Genome Sequence of four Alteromonas macleodii strains isolated from copper coupons and grown long-term at elevated copper levels.</title>
        <authorList>
            <person name="Cusick K."/>
            <person name="Dale J."/>
            <person name="Little B."/>
            <person name="Biffinger J."/>
        </authorList>
    </citation>
    <scope>NUCLEOTIDE SEQUENCE [LARGE SCALE GENOMIC DNA]</scope>
    <source>
        <strain evidence="1 2">KCP01</strain>
    </source>
</reference>
<comment type="caution">
    <text evidence="1">The sequence shown here is derived from an EMBL/GenBank/DDBJ whole genome shotgun (WGS) entry which is preliminary data.</text>
</comment>
<dbReference type="AlphaFoldDB" id="A0AB36FRD5"/>
<sequence>MNKAMVEICKLEIEAMYIKSLLDLGLIGALEAAEASLKIEDKATRIAYENLSSFPCPLPDDFPAFTCQWVALQCNAMFSNELRAPI</sequence>
<dbReference type="Proteomes" id="UP000095392">
    <property type="component" value="Unassembled WGS sequence"/>
</dbReference>
<evidence type="ECO:0000313" key="1">
    <source>
        <dbReference type="EMBL" id="OES24662.1"/>
    </source>
</evidence>
<gene>
    <name evidence="1" type="ORF">BFV95_4688</name>
</gene>
<evidence type="ECO:0000313" key="2">
    <source>
        <dbReference type="Proteomes" id="UP000095392"/>
    </source>
</evidence>